<dbReference type="PROSITE" id="PS51257">
    <property type="entry name" value="PROKAR_LIPOPROTEIN"/>
    <property type="match status" value="1"/>
</dbReference>
<dbReference type="Proteomes" id="UP000516360">
    <property type="component" value="Chromosome"/>
</dbReference>
<name>A0A7G1H2Z3_9BACT</name>
<dbReference type="EMBL" id="AP022873">
    <property type="protein sequence ID" value="BCB96521.1"/>
    <property type="molecule type" value="Genomic_DNA"/>
</dbReference>
<dbReference type="RefSeq" id="WP_203471714.1">
    <property type="nucleotide sequence ID" value="NZ_AP022873.1"/>
</dbReference>
<evidence type="ECO:0000259" key="2">
    <source>
        <dbReference type="Pfam" id="PF13115"/>
    </source>
</evidence>
<reference evidence="3 4" key="1">
    <citation type="submission" date="2020-03" db="EMBL/GenBank/DDBJ databases">
        <title>Complete genome sequences of two sulfur-disproportionating bacterial strains T55J and Mzg5.</title>
        <authorList>
            <person name="Umezawa K."/>
            <person name="Kojima H."/>
            <person name="Kato Y."/>
            <person name="Fukui M."/>
        </authorList>
    </citation>
    <scope>NUCLEOTIDE SEQUENCE [LARGE SCALE GENOMIC DNA]</scope>
    <source>
        <strain evidence="3 4">T55J</strain>
    </source>
</reference>
<accession>A0A7G1H2Z3</accession>
<evidence type="ECO:0000313" key="3">
    <source>
        <dbReference type="EMBL" id="BCB96521.1"/>
    </source>
</evidence>
<evidence type="ECO:0000256" key="1">
    <source>
        <dbReference type="SAM" id="SignalP"/>
    </source>
</evidence>
<proteinExistence type="predicted"/>
<protein>
    <recommendedName>
        <fullName evidence="2">YtkA-like domain-containing protein</fullName>
    </recommendedName>
</protein>
<dbReference type="InterPro" id="IPR032693">
    <property type="entry name" value="YtkA-like_dom"/>
</dbReference>
<dbReference type="Pfam" id="PF13115">
    <property type="entry name" value="YtkA"/>
    <property type="match status" value="1"/>
</dbReference>
<feature type="signal peptide" evidence="1">
    <location>
        <begin position="1"/>
        <end position="20"/>
    </location>
</feature>
<evidence type="ECO:0000313" key="4">
    <source>
        <dbReference type="Proteomes" id="UP000516360"/>
    </source>
</evidence>
<keyword evidence="4" id="KW-1185">Reference proteome</keyword>
<gene>
    <name evidence="3" type="ORF">JZK55_14430</name>
</gene>
<sequence>MKRIFWFLSLLLLFTVFLTACTRQSGSPEIDCDIHAGYCSKTIDNISVVFDCNPKPVKSMSELLFSVTLKEKDKPIRDAHVEIDLTMPGMFMGDNKILLMHKENGRYEGKGVIVRCPSGKRIWKADVVVDRPLKNVIHASYVFEVKN</sequence>
<keyword evidence="1" id="KW-0732">Signal</keyword>
<dbReference type="KEGG" id="dtp:JZK55_14430"/>
<feature type="chain" id="PRO_5028832822" description="YtkA-like domain-containing protein" evidence="1">
    <location>
        <begin position="21"/>
        <end position="147"/>
    </location>
</feature>
<feature type="domain" description="YtkA-like" evidence="2">
    <location>
        <begin position="43"/>
        <end position="110"/>
    </location>
</feature>
<dbReference type="AlphaFoldDB" id="A0A7G1H2Z3"/>
<organism evidence="3 4">
    <name type="scientific">Dissulfurispira thermophila</name>
    <dbReference type="NCBI Taxonomy" id="2715679"/>
    <lineage>
        <taxon>Bacteria</taxon>
        <taxon>Pseudomonadati</taxon>
        <taxon>Nitrospirota</taxon>
        <taxon>Thermodesulfovibrionia</taxon>
        <taxon>Thermodesulfovibrionales</taxon>
        <taxon>Dissulfurispiraceae</taxon>
        <taxon>Dissulfurispira</taxon>
    </lineage>
</organism>